<reference evidence="1 2" key="1">
    <citation type="submission" date="2018-08" db="EMBL/GenBank/DDBJ databases">
        <title>Genomic Encyclopedia of Type Strains, Phase IV (KMG-IV): sequencing the most valuable type-strain genomes for metagenomic binning, comparative biology and taxonomic classification.</title>
        <authorList>
            <person name="Goeker M."/>
        </authorList>
    </citation>
    <scope>NUCLEOTIDE SEQUENCE [LARGE SCALE GENOMIC DNA]</scope>
    <source>
        <strain evidence="1 2">DSM 18841</strain>
    </source>
</reference>
<dbReference type="RefSeq" id="WP_115901431.1">
    <property type="nucleotide sequence ID" value="NZ_QUNS01000005.1"/>
</dbReference>
<comment type="caution">
    <text evidence="1">The sequence shown here is derived from an EMBL/GenBank/DDBJ whole genome shotgun (WGS) entry which is preliminary data.</text>
</comment>
<gene>
    <name evidence="1" type="ORF">C7448_105175</name>
</gene>
<evidence type="ECO:0000313" key="2">
    <source>
        <dbReference type="Proteomes" id="UP000256884"/>
    </source>
</evidence>
<proteinExistence type="predicted"/>
<dbReference type="OrthoDB" id="1100210at2"/>
<evidence type="ECO:0008006" key="3">
    <source>
        <dbReference type="Google" id="ProtNLM"/>
    </source>
</evidence>
<dbReference type="AlphaFoldDB" id="A0A3E0HQQ1"/>
<dbReference type="EMBL" id="QUNS01000005">
    <property type="protein sequence ID" value="REH48892.1"/>
    <property type="molecule type" value="Genomic_DNA"/>
</dbReference>
<name>A0A3E0HQQ1_9FLAO</name>
<sequence>MPLRALIDDIEIISTYLTSNDWDELKDRIKQESLDVIISQTEKKGYLRTSKNGLQHFVHKKGEAPEDYKTESPQLLFIKSQILLGCKEAGWDAISEYEESKWSADVLAINGKNRIAFQVQWSPCTYEKTIAKQKEYKEDSVRGCWFFKNPPKELRDWDKKPIANKDIPLFKIIEAEDKSLKVDFNNQLFEISEFVFFLLSRKIKFCSTMKAREKQSITINFYKKSCWKCGANQHSYFLSETVKSICGEDMYLESVMWENDAIEFSPVIQNAIKEFLLTDKGKNIKIGKIKKRFSKTVGHSYMSFGCVKCDAIFGGWHNHEEIMEVKMYGADIAYEVELELPIIREEREHWCLNKSKEFCE</sequence>
<evidence type="ECO:0000313" key="1">
    <source>
        <dbReference type="EMBL" id="REH48892.1"/>
    </source>
</evidence>
<keyword evidence="2" id="KW-1185">Reference proteome</keyword>
<organism evidence="1 2">
    <name type="scientific">Tenacibaculum gallaicum</name>
    <dbReference type="NCBI Taxonomy" id="561505"/>
    <lineage>
        <taxon>Bacteria</taxon>
        <taxon>Pseudomonadati</taxon>
        <taxon>Bacteroidota</taxon>
        <taxon>Flavobacteriia</taxon>
        <taxon>Flavobacteriales</taxon>
        <taxon>Flavobacteriaceae</taxon>
        <taxon>Tenacibaculum</taxon>
    </lineage>
</organism>
<protein>
    <recommendedName>
        <fullName evidence="3">Competence protein CoiA-like protein</fullName>
    </recommendedName>
</protein>
<accession>A0A3E0HQQ1</accession>
<dbReference type="Proteomes" id="UP000256884">
    <property type="component" value="Unassembled WGS sequence"/>
</dbReference>